<dbReference type="GO" id="GO:0000030">
    <property type="term" value="F:mannosyltransferase activity"/>
    <property type="evidence" value="ECO:0007669"/>
    <property type="project" value="TreeGrafter"/>
</dbReference>
<dbReference type="InterPro" id="IPR007577">
    <property type="entry name" value="GlycoTrfase_DXD_sugar-bd_CS"/>
</dbReference>
<dbReference type="AlphaFoldDB" id="A0A327MB96"/>
<dbReference type="GO" id="GO:0016020">
    <property type="term" value="C:membrane"/>
    <property type="evidence" value="ECO:0007669"/>
    <property type="project" value="GOC"/>
</dbReference>
<evidence type="ECO:0000313" key="2">
    <source>
        <dbReference type="EMBL" id="RAI59632.1"/>
    </source>
</evidence>
<dbReference type="InterPro" id="IPR051706">
    <property type="entry name" value="Glycosyltransferase_domain"/>
</dbReference>
<sequence length="242" mass="27680">MNSENQAGQLEQIPRQIHYCWYGGAPLSSLSQRCLQTWRDVMPSYEIRRWDENALDLRSPYVTAAYKLKKFAFVADYMRLRILYDVGGIYLDTDIEAVRPMDDLLPLSLFFGLQSPGSVGVSVIGGAKGHPFLRQMMDALDKEALTGKLTFQPLPELVTELVASHGHQDLNIFPEDYFYPYNPYSEVTLRKKPLQCNISAQTYCVHHWEGTWLGDMSLRMMVGLRLKNALRKASLRFQHLGA</sequence>
<accession>A0A327MB96</accession>
<dbReference type="EMBL" id="QLIX01000004">
    <property type="protein sequence ID" value="RAI59632.1"/>
    <property type="molecule type" value="Genomic_DNA"/>
</dbReference>
<protein>
    <recommendedName>
        <fullName evidence="4">Glycosyl transferase</fullName>
    </recommendedName>
</protein>
<organism evidence="2 3">
    <name type="scientific">Roseicella frigidaeris</name>
    <dbReference type="NCBI Taxonomy" id="2230885"/>
    <lineage>
        <taxon>Bacteria</taxon>
        <taxon>Pseudomonadati</taxon>
        <taxon>Pseudomonadota</taxon>
        <taxon>Alphaproteobacteria</taxon>
        <taxon>Acetobacterales</taxon>
        <taxon>Roseomonadaceae</taxon>
        <taxon>Roseicella</taxon>
    </lineage>
</organism>
<name>A0A327MB96_9PROT</name>
<dbReference type="SUPFAM" id="SSF53448">
    <property type="entry name" value="Nucleotide-diphospho-sugar transferases"/>
    <property type="match status" value="1"/>
</dbReference>
<comment type="caution">
    <text evidence="2">The sequence shown here is derived from an EMBL/GenBank/DDBJ whole genome shotgun (WGS) entry which is preliminary data.</text>
</comment>
<evidence type="ECO:0000313" key="3">
    <source>
        <dbReference type="Proteomes" id="UP000249065"/>
    </source>
</evidence>
<dbReference type="Gene3D" id="3.90.550.20">
    <property type="match status" value="1"/>
</dbReference>
<dbReference type="InterPro" id="IPR029044">
    <property type="entry name" value="Nucleotide-diphossugar_trans"/>
</dbReference>
<dbReference type="PANTHER" id="PTHR32385">
    <property type="entry name" value="MANNOSYL PHOSPHORYLINOSITOL CERAMIDE SYNTHASE"/>
    <property type="match status" value="1"/>
</dbReference>
<dbReference type="Proteomes" id="UP000249065">
    <property type="component" value="Unassembled WGS sequence"/>
</dbReference>
<reference evidence="3" key="1">
    <citation type="submission" date="2018-06" db="EMBL/GenBank/DDBJ databases">
        <authorList>
            <person name="Khan S.A."/>
        </authorList>
    </citation>
    <scope>NUCLEOTIDE SEQUENCE [LARGE SCALE GENOMIC DNA]</scope>
    <source>
        <strain evidence="3">DB-1506</strain>
    </source>
</reference>
<keyword evidence="1" id="KW-0808">Transferase</keyword>
<evidence type="ECO:0000256" key="1">
    <source>
        <dbReference type="ARBA" id="ARBA00022679"/>
    </source>
</evidence>
<dbReference type="OrthoDB" id="9774326at2"/>
<dbReference type="RefSeq" id="WP_111469320.1">
    <property type="nucleotide sequence ID" value="NZ_QLIX01000004.1"/>
</dbReference>
<gene>
    <name evidence="2" type="ORF">DOO78_08555</name>
</gene>
<dbReference type="GO" id="GO:0051999">
    <property type="term" value="P:mannosyl-inositol phosphorylceramide biosynthetic process"/>
    <property type="evidence" value="ECO:0007669"/>
    <property type="project" value="TreeGrafter"/>
</dbReference>
<dbReference type="PANTHER" id="PTHR32385:SF15">
    <property type="entry name" value="INOSITOL PHOSPHOCERAMIDE MANNOSYLTRANSFERASE 1"/>
    <property type="match status" value="1"/>
</dbReference>
<keyword evidence="3" id="KW-1185">Reference proteome</keyword>
<evidence type="ECO:0008006" key="4">
    <source>
        <dbReference type="Google" id="ProtNLM"/>
    </source>
</evidence>
<dbReference type="Pfam" id="PF04488">
    <property type="entry name" value="Gly_transf_sug"/>
    <property type="match status" value="1"/>
</dbReference>
<proteinExistence type="predicted"/>